<protein>
    <submittedName>
        <fullName evidence="1">Ornithine-acyl-ACP acyltransferase</fullName>
    </submittedName>
</protein>
<proteinExistence type="predicted"/>
<dbReference type="GO" id="GO:0016746">
    <property type="term" value="F:acyltransferase activity"/>
    <property type="evidence" value="ECO:0007669"/>
    <property type="project" value="UniProtKB-KW"/>
</dbReference>
<dbReference type="Gene3D" id="3.40.630.30">
    <property type="match status" value="1"/>
</dbReference>
<dbReference type="AlphaFoldDB" id="A0A2T7UPM0"/>
<keyword evidence="1" id="KW-0808">Transferase</keyword>
<accession>A0A2T7UPM0</accession>
<dbReference type="OrthoDB" id="9787072at2"/>
<keyword evidence="2" id="KW-1185">Reference proteome</keyword>
<name>A0A2T7UPM0_9RHOB</name>
<reference evidence="1 2" key="1">
    <citation type="journal article" date="2011" name="Syst. Appl. Microbiol.">
        <title>Defluviimonas denitrificans gen. nov., sp. nov., and Pararhodobacter aggregans gen. nov., sp. nov., non-phototrophic Rhodobacteraceae from the biofilter of a marine aquaculture.</title>
        <authorList>
            <person name="Foesel B.U."/>
            <person name="Drake H.L."/>
            <person name="Schramm A."/>
        </authorList>
    </citation>
    <scope>NUCLEOTIDE SEQUENCE [LARGE SCALE GENOMIC DNA]</scope>
    <source>
        <strain evidence="1 2">D1-19</strain>
    </source>
</reference>
<dbReference type="EMBL" id="QDDR01000008">
    <property type="protein sequence ID" value="PVE46680.1"/>
    <property type="molecule type" value="Genomic_DNA"/>
</dbReference>
<comment type="caution">
    <text evidence="1">The sequence shown here is derived from an EMBL/GenBank/DDBJ whole genome shotgun (WGS) entry which is preliminary data.</text>
</comment>
<organism evidence="1 2">
    <name type="scientific">Pararhodobacter aggregans</name>
    <dbReference type="NCBI Taxonomy" id="404875"/>
    <lineage>
        <taxon>Bacteria</taxon>
        <taxon>Pseudomonadati</taxon>
        <taxon>Pseudomonadota</taxon>
        <taxon>Alphaproteobacteria</taxon>
        <taxon>Rhodobacterales</taxon>
        <taxon>Paracoccaceae</taxon>
        <taxon>Pararhodobacter</taxon>
    </lineage>
</organism>
<sequence length="252" mass="26622">MAQADGDRLFGAPIVAGTRVARLAGPEDMAGVLALRGRAFRAGAEDRDDYDDLSLHLWIGRPGGPAEATLRFRRHGDGAALLAGYAARHYGLEAMAAAGGETLELGRLCTEPGAGDADLMRLLWAGVSRVALVTGAARMIGCTSFHTRAPEALDPAWALLMARHQGPAALTPTRKAPEVRAFEAVTAAPTPEAAQLLPGLLRAYLSMGGWVSDHAVIDRDLGTCHVFTCVEIDRMPPARRRAMAQLAAIAPE</sequence>
<dbReference type="SUPFAM" id="SSF55729">
    <property type="entry name" value="Acyl-CoA N-acyltransferases (Nat)"/>
    <property type="match status" value="1"/>
</dbReference>
<evidence type="ECO:0000313" key="1">
    <source>
        <dbReference type="EMBL" id="PVE46680.1"/>
    </source>
</evidence>
<gene>
    <name evidence="1" type="ORF">DDE23_16175</name>
</gene>
<dbReference type="InterPro" id="IPR016181">
    <property type="entry name" value="Acyl_CoA_acyltransferase"/>
</dbReference>
<dbReference type="Proteomes" id="UP000244810">
    <property type="component" value="Unassembled WGS sequence"/>
</dbReference>
<dbReference type="Pfam" id="PF13444">
    <property type="entry name" value="Acetyltransf_5"/>
    <property type="match status" value="1"/>
</dbReference>
<keyword evidence="1" id="KW-0012">Acyltransferase</keyword>
<evidence type="ECO:0000313" key="2">
    <source>
        <dbReference type="Proteomes" id="UP000244810"/>
    </source>
</evidence>
<dbReference type="RefSeq" id="WP_107752948.1">
    <property type="nucleotide sequence ID" value="NZ_QBKF01000008.1"/>
</dbReference>